<proteinExistence type="predicted"/>
<dbReference type="InterPro" id="IPR003101">
    <property type="entry name" value="KIX_dom"/>
</dbReference>
<accession>G0MKA5</accession>
<evidence type="ECO:0000313" key="3">
    <source>
        <dbReference type="EMBL" id="EGT33619.1"/>
    </source>
</evidence>
<dbReference type="Proteomes" id="UP000008068">
    <property type="component" value="Unassembled WGS sequence"/>
</dbReference>
<keyword evidence="4" id="KW-1185">Reference proteome</keyword>
<dbReference type="Gene3D" id="1.10.246.20">
    <property type="entry name" value="Coactivator CBP, KIX domain"/>
    <property type="match status" value="1"/>
</dbReference>
<evidence type="ECO:0000259" key="2">
    <source>
        <dbReference type="PROSITE" id="PS50952"/>
    </source>
</evidence>
<organism evidence="4">
    <name type="scientific">Caenorhabditis brenneri</name>
    <name type="common">Nematode worm</name>
    <dbReference type="NCBI Taxonomy" id="135651"/>
    <lineage>
        <taxon>Eukaryota</taxon>
        <taxon>Metazoa</taxon>
        <taxon>Ecdysozoa</taxon>
        <taxon>Nematoda</taxon>
        <taxon>Chromadorea</taxon>
        <taxon>Rhabditida</taxon>
        <taxon>Rhabditina</taxon>
        <taxon>Rhabditomorpha</taxon>
        <taxon>Rhabditoidea</taxon>
        <taxon>Rhabditidae</taxon>
        <taxon>Peloderinae</taxon>
        <taxon>Caenorhabditis</taxon>
    </lineage>
</organism>
<evidence type="ECO:0000256" key="1">
    <source>
        <dbReference type="ARBA" id="ARBA00023242"/>
    </source>
</evidence>
<dbReference type="InParanoid" id="G0MKA5"/>
<dbReference type="AlphaFoldDB" id="G0MKA5"/>
<dbReference type="SUPFAM" id="SSF47040">
    <property type="entry name" value="Kix domain of CBP (creb binding protein)"/>
    <property type="match status" value="1"/>
</dbReference>
<dbReference type="STRING" id="135651.G0MKA5"/>
<dbReference type="EMBL" id="GL379798">
    <property type="protein sequence ID" value="EGT33619.1"/>
    <property type="molecule type" value="Genomic_DNA"/>
</dbReference>
<dbReference type="GO" id="GO:0006355">
    <property type="term" value="P:regulation of DNA-templated transcription"/>
    <property type="evidence" value="ECO:0007669"/>
    <property type="project" value="InterPro"/>
</dbReference>
<dbReference type="OMA" id="MFEAAND"/>
<protein>
    <recommendedName>
        <fullName evidence="2">KIX domain-containing protein</fullName>
    </recommendedName>
</protein>
<evidence type="ECO:0000313" key="4">
    <source>
        <dbReference type="Proteomes" id="UP000008068"/>
    </source>
</evidence>
<dbReference type="eggNOG" id="KOG1778">
    <property type="taxonomic scope" value="Eukaryota"/>
</dbReference>
<dbReference type="HOGENOM" id="CLU_188616_0_0_1"/>
<dbReference type="PROSITE" id="PS50952">
    <property type="entry name" value="KIX"/>
    <property type="match status" value="1"/>
</dbReference>
<keyword evidence="1" id="KW-0539">Nucleus</keyword>
<reference evidence="4" key="1">
    <citation type="submission" date="2011-07" db="EMBL/GenBank/DDBJ databases">
        <authorList>
            <consortium name="Caenorhabditis brenneri Sequencing and Analysis Consortium"/>
            <person name="Wilson R.K."/>
        </authorList>
    </citation>
    <scope>NUCLEOTIDE SEQUENCE [LARGE SCALE GENOMIC DNA]</scope>
    <source>
        <strain evidence="4">PB2801</strain>
    </source>
</reference>
<dbReference type="InterPro" id="IPR036529">
    <property type="entry name" value="KIX_dom_sf"/>
</dbReference>
<dbReference type="GO" id="GO:0003712">
    <property type="term" value="F:transcription coregulator activity"/>
    <property type="evidence" value="ECO:0007669"/>
    <property type="project" value="InterPro"/>
</dbReference>
<sequence length="85" mass="10066">MPVDRSWTGQVSRDLRNHLIGRLIRAIFPEDSDFPVDDAQRQEVIRDAREIERQMFEAANDREEYYELLAEKIYNIQRDIAAGSR</sequence>
<gene>
    <name evidence="3" type="ORF">CAEBREN_08449</name>
</gene>
<dbReference type="OrthoDB" id="899at2759"/>
<dbReference type="Pfam" id="PF02172">
    <property type="entry name" value="KIX"/>
    <property type="match status" value="1"/>
</dbReference>
<name>G0MKA5_CAEBE</name>
<feature type="domain" description="KIX" evidence="2">
    <location>
        <begin position="2"/>
        <end position="81"/>
    </location>
</feature>